<accession>A0ABN9VDM2</accession>
<dbReference type="EMBL" id="CAUYUJ010016948">
    <property type="protein sequence ID" value="CAK0870313.1"/>
    <property type="molecule type" value="Genomic_DNA"/>
</dbReference>
<name>A0ABN9VDM2_9DINO</name>
<proteinExistence type="predicted"/>
<evidence type="ECO:0000313" key="1">
    <source>
        <dbReference type="EMBL" id="CAK0870313.1"/>
    </source>
</evidence>
<keyword evidence="2" id="KW-1185">Reference proteome</keyword>
<dbReference type="Proteomes" id="UP001189429">
    <property type="component" value="Unassembled WGS sequence"/>
</dbReference>
<reference evidence="1" key="1">
    <citation type="submission" date="2023-10" db="EMBL/GenBank/DDBJ databases">
        <authorList>
            <person name="Chen Y."/>
            <person name="Shah S."/>
            <person name="Dougan E. K."/>
            <person name="Thang M."/>
            <person name="Chan C."/>
        </authorList>
    </citation>
    <scope>NUCLEOTIDE SEQUENCE [LARGE SCALE GENOMIC DNA]</scope>
</reference>
<protein>
    <submittedName>
        <fullName evidence="1">Uncharacterized protein</fullName>
    </submittedName>
</protein>
<gene>
    <name evidence="1" type="ORF">PCOR1329_LOCUS56455</name>
</gene>
<comment type="caution">
    <text evidence="1">The sequence shown here is derived from an EMBL/GenBank/DDBJ whole genome shotgun (WGS) entry which is preliminary data.</text>
</comment>
<sequence length="128" mass="13871">MPPAWPPTSASANCGAGPPFATYSARPSRAPKYGSLSSWNFFSCSSVSVPRPSPTSPLPIMVPSSDFMTVQAQYSEEMSYLKMPSFFFIQPRGTFSSISGHEHSGIATSQKAAIFRGQPLMSDFESLY</sequence>
<organism evidence="1 2">
    <name type="scientific">Prorocentrum cordatum</name>
    <dbReference type="NCBI Taxonomy" id="2364126"/>
    <lineage>
        <taxon>Eukaryota</taxon>
        <taxon>Sar</taxon>
        <taxon>Alveolata</taxon>
        <taxon>Dinophyceae</taxon>
        <taxon>Prorocentrales</taxon>
        <taxon>Prorocentraceae</taxon>
        <taxon>Prorocentrum</taxon>
    </lineage>
</organism>
<evidence type="ECO:0000313" key="2">
    <source>
        <dbReference type="Proteomes" id="UP001189429"/>
    </source>
</evidence>